<evidence type="ECO:0000313" key="2">
    <source>
        <dbReference type="Proteomes" id="UP000886998"/>
    </source>
</evidence>
<dbReference type="Pfam" id="PF10036">
    <property type="entry name" value="RLL"/>
    <property type="match status" value="1"/>
</dbReference>
<keyword evidence="2" id="KW-1185">Reference proteome</keyword>
<dbReference type="InterPro" id="IPR019265">
    <property type="entry name" value="RTRAF"/>
</dbReference>
<dbReference type="OrthoDB" id="514167at2759"/>
<evidence type="ECO:0000313" key="1">
    <source>
        <dbReference type="EMBL" id="GFS42350.1"/>
    </source>
</evidence>
<accession>A0A8X6MBP6</accession>
<organism evidence="1 2">
    <name type="scientific">Trichonephila inaurata madagascariensis</name>
    <dbReference type="NCBI Taxonomy" id="2747483"/>
    <lineage>
        <taxon>Eukaryota</taxon>
        <taxon>Metazoa</taxon>
        <taxon>Ecdysozoa</taxon>
        <taxon>Arthropoda</taxon>
        <taxon>Chelicerata</taxon>
        <taxon>Arachnida</taxon>
        <taxon>Araneae</taxon>
        <taxon>Araneomorphae</taxon>
        <taxon>Entelegynae</taxon>
        <taxon>Araneoidea</taxon>
        <taxon>Nephilidae</taxon>
        <taxon>Trichonephila</taxon>
        <taxon>Trichonephila inaurata</taxon>
    </lineage>
</organism>
<dbReference type="EMBL" id="BMAV01025547">
    <property type="protein sequence ID" value="GFS42350.1"/>
    <property type="molecule type" value="Genomic_DNA"/>
</dbReference>
<dbReference type="Proteomes" id="UP000886998">
    <property type="component" value="Unassembled WGS sequence"/>
</dbReference>
<sequence length="248" mass="28233">MAYQRKLEALGFMKINDFNVFCDEDFRQLVVWLEDQVIRHYAIEERTPLRKVTTPEWEDAFKKYLNDIACPFSDREEVADWLLGLAVRLEYGDNVEKYKSITAESVNQTSANVPQVKPKNPLDNMDFESAEFKGHVKALAQLLCVAPHPDHLETLSACCTVIQNSFSKEALEKKQNAKKKGTGQQSALEMPLGFETTDPVFDKAAKILRLCFIHDLRDLQTKINEIIVSVQNITANPKTDTRLGKVGR</sequence>
<reference evidence="1" key="1">
    <citation type="submission" date="2020-08" db="EMBL/GenBank/DDBJ databases">
        <title>Multicomponent nature underlies the extraordinary mechanical properties of spider dragline silk.</title>
        <authorList>
            <person name="Kono N."/>
            <person name="Nakamura H."/>
            <person name="Mori M."/>
            <person name="Yoshida Y."/>
            <person name="Ohtoshi R."/>
            <person name="Malay A.D."/>
            <person name="Moran D.A.P."/>
            <person name="Tomita M."/>
            <person name="Numata K."/>
            <person name="Arakawa K."/>
        </authorList>
    </citation>
    <scope>NUCLEOTIDE SEQUENCE</scope>
</reference>
<gene>
    <name evidence="1" type="primary">RTRAF</name>
    <name evidence="1" type="ORF">TNIN_101571</name>
</gene>
<dbReference type="AlphaFoldDB" id="A0A8X6MBP6"/>
<comment type="caution">
    <text evidence="1">The sequence shown here is derived from an EMBL/GenBank/DDBJ whole genome shotgun (WGS) entry which is preliminary data.</text>
</comment>
<dbReference type="PANTHER" id="PTHR15924">
    <property type="entry name" value="CLE"/>
    <property type="match status" value="1"/>
</dbReference>
<protein>
    <submittedName>
        <fullName evidence="1">RNA transcription, translation and transport factor protein</fullName>
    </submittedName>
</protein>
<name>A0A8X6MBP6_9ARAC</name>
<proteinExistence type="predicted"/>